<sequence>MTIALIERVLPLRSPRRHQRKPNAEHSPPDQFTSEACSTSPNPANKDQKNYGPDQAQAGDFAEPSKSSAKRKQEQGDADMTGVEQPVENDSYDSFHDSPPLKRSEQESLKPDYSSRSLPKIRGSLLKKGLHTPTSRVHLQPDHNISSQGSRAYNQKIVKDDIVNHDDLPRNGTSYASMVTAGPSASILPREIAVPDRTSLATGGRDLAFEVRKTPGGRDLTAVNILLLHPIPDAGWTDSKKPLRVHTVSFSTSSAPPKLVQPNTGAINLTMPSSTSAAAIPGSARKIFKTVFLTERPEKRISELAERLG</sequence>
<dbReference type="EMBL" id="ML978157">
    <property type="protein sequence ID" value="KAF2035627.1"/>
    <property type="molecule type" value="Genomic_DNA"/>
</dbReference>
<organism evidence="2 3">
    <name type="scientific">Setomelanomma holmii</name>
    <dbReference type="NCBI Taxonomy" id="210430"/>
    <lineage>
        <taxon>Eukaryota</taxon>
        <taxon>Fungi</taxon>
        <taxon>Dikarya</taxon>
        <taxon>Ascomycota</taxon>
        <taxon>Pezizomycotina</taxon>
        <taxon>Dothideomycetes</taxon>
        <taxon>Pleosporomycetidae</taxon>
        <taxon>Pleosporales</taxon>
        <taxon>Pleosporineae</taxon>
        <taxon>Phaeosphaeriaceae</taxon>
        <taxon>Setomelanomma</taxon>
    </lineage>
</organism>
<dbReference type="Proteomes" id="UP000799777">
    <property type="component" value="Unassembled WGS sequence"/>
</dbReference>
<name>A0A9P4LTB9_9PLEO</name>
<evidence type="ECO:0000256" key="1">
    <source>
        <dbReference type="SAM" id="MobiDB-lite"/>
    </source>
</evidence>
<gene>
    <name evidence="2" type="ORF">EK21DRAFT_84658</name>
</gene>
<feature type="compositionally biased region" description="Polar residues" evidence="1">
    <location>
        <begin position="30"/>
        <end position="45"/>
    </location>
</feature>
<evidence type="ECO:0000313" key="3">
    <source>
        <dbReference type="Proteomes" id="UP000799777"/>
    </source>
</evidence>
<feature type="region of interest" description="Disordered" evidence="1">
    <location>
        <begin position="1"/>
        <end position="117"/>
    </location>
</feature>
<accession>A0A9P4LTB9</accession>
<proteinExistence type="predicted"/>
<protein>
    <submittedName>
        <fullName evidence="2">Uncharacterized protein</fullName>
    </submittedName>
</protein>
<comment type="caution">
    <text evidence="2">The sequence shown here is derived from an EMBL/GenBank/DDBJ whole genome shotgun (WGS) entry which is preliminary data.</text>
</comment>
<feature type="compositionally biased region" description="Basic and acidic residues" evidence="1">
    <location>
        <begin position="93"/>
        <end position="110"/>
    </location>
</feature>
<dbReference type="AlphaFoldDB" id="A0A9P4LTB9"/>
<evidence type="ECO:0000313" key="2">
    <source>
        <dbReference type="EMBL" id="KAF2035627.1"/>
    </source>
</evidence>
<keyword evidence="3" id="KW-1185">Reference proteome</keyword>
<reference evidence="2" key="1">
    <citation type="journal article" date="2020" name="Stud. Mycol.">
        <title>101 Dothideomycetes genomes: a test case for predicting lifestyles and emergence of pathogens.</title>
        <authorList>
            <person name="Haridas S."/>
            <person name="Albert R."/>
            <person name="Binder M."/>
            <person name="Bloem J."/>
            <person name="Labutti K."/>
            <person name="Salamov A."/>
            <person name="Andreopoulos B."/>
            <person name="Baker S."/>
            <person name="Barry K."/>
            <person name="Bills G."/>
            <person name="Bluhm B."/>
            <person name="Cannon C."/>
            <person name="Castanera R."/>
            <person name="Culley D."/>
            <person name="Daum C."/>
            <person name="Ezra D."/>
            <person name="Gonzalez J."/>
            <person name="Henrissat B."/>
            <person name="Kuo A."/>
            <person name="Liang C."/>
            <person name="Lipzen A."/>
            <person name="Lutzoni F."/>
            <person name="Magnuson J."/>
            <person name="Mondo S."/>
            <person name="Nolan M."/>
            <person name="Ohm R."/>
            <person name="Pangilinan J."/>
            <person name="Park H.-J."/>
            <person name="Ramirez L."/>
            <person name="Alfaro M."/>
            <person name="Sun H."/>
            <person name="Tritt A."/>
            <person name="Yoshinaga Y."/>
            <person name="Zwiers L.-H."/>
            <person name="Turgeon B."/>
            <person name="Goodwin S."/>
            <person name="Spatafora J."/>
            <person name="Crous P."/>
            <person name="Grigoriev I."/>
        </authorList>
    </citation>
    <scope>NUCLEOTIDE SEQUENCE</scope>
    <source>
        <strain evidence="2">CBS 110217</strain>
    </source>
</reference>